<accession>A0ABR2AT66</accession>
<comment type="caution">
    <text evidence="3">The sequence shown here is derived from an EMBL/GenBank/DDBJ whole genome shotgun (WGS) entry which is preliminary data.</text>
</comment>
<sequence length="84" mass="9386">MTISRVAVLLLWIILLFSQLGLHSAVHGESTSRHSHRSFRSAPPRKVWIFDAANSFQAPSTSPKFSGNEDEKRIVHTGPNPLHN</sequence>
<proteinExistence type="predicted"/>
<keyword evidence="2" id="KW-0732">Signal</keyword>
<evidence type="ECO:0000256" key="2">
    <source>
        <dbReference type="SAM" id="SignalP"/>
    </source>
</evidence>
<dbReference type="InterPro" id="IPR033249">
    <property type="entry name" value="CLE_plant"/>
</dbReference>
<organism evidence="3 4">
    <name type="scientific">Hibiscus sabdariffa</name>
    <name type="common">roselle</name>
    <dbReference type="NCBI Taxonomy" id="183260"/>
    <lineage>
        <taxon>Eukaryota</taxon>
        <taxon>Viridiplantae</taxon>
        <taxon>Streptophyta</taxon>
        <taxon>Embryophyta</taxon>
        <taxon>Tracheophyta</taxon>
        <taxon>Spermatophyta</taxon>
        <taxon>Magnoliopsida</taxon>
        <taxon>eudicotyledons</taxon>
        <taxon>Gunneridae</taxon>
        <taxon>Pentapetalae</taxon>
        <taxon>rosids</taxon>
        <taxon>malvids</taxon>
        <taxon>Malvales</taxon>
        <taxon>Malvaceae</taxon>
        <taxon>Malvoideae</taxon>
        <taxon>Hibiscus</taxon>
    </lineage>
</organism>
<dbReference type="Proteomes" id="UP001472677">
    <property type="component" value="Unassembled WGS sequence"/>
</dbReference>
<gene>
    <name evidence="3" type="ORF">V6N12_000193</name>
</gene>
<keyword evidence="4" id="KW-1185">Reference proteome</keyword>
<reference evidence="3 4" key="1">
    <citation type="journal article" date="2024" name="G3 (Bethesda)">
        <title>Genome assembly of Hibiscus sabdariffa L. provides insights into metabolisms of medicinal natural products.</title>
        <authorList>
            <person name="Kim T."/>
        </authorList>
    </citation>
    <scope>NUCLEOTIDE SEQUENCE [LARGE SCALE GENOMIC DNA]</scope>
    <source>
        <strain evidence="3">TK-2024</strain>
        <tissue evidence="3">Old leaves</tissue>
    </source>
</reference>
<evidence type="ECO:0000313" key="3">
    <source>
        <dbReference type="EMBL" id="KAK8497282.1"/>
    </source>
</evidence>
<evidence type="ECO:0000313" key="4">
    <source>
        <dbReference type="Proteomes" id="UP001472677"/>
    </source>
</evidence>
<protein>
    <submittedName>
        <fullName evidence="3">Uncharacterized protein</fullName>
    </submittedName>
</protein>
<name>A0ABR2AT66_9ROSI</name>
<feature type="signal peptide" evidence="2">
    <location>
        <begin position="1"/>
        <end position="25"/>
    </location>
</feature>
<feature type="region of interest" description="Disordered" evidence="1">
    <location>
        <begin position="58"/>
        <end position="84"/>
    </location>
</feature>
<dbReference type="PANTHER" id="PTHR34545">
    <property type="entry name" value="CLAVATA3/ESR (CLE)-RELATED PROTEIN 22"/>
    <property type="match status" value="1"/>
</dbReference>
<feature type="chain" id="PRO_5045870083" evidence="2">
    <location>
        <begin position="26"/>
        <end position="84"/>
    </location>
</feature>
<dbReference type="PANTHER" id="PTHR34545:SF7">
    <property type="entry name" value="CLAVATA3_ESR (CLE)-RELATED PROTEIN 16"/>
    <property type="match status" value="1"/>
</dbReference>
<evidence type="ECO:0000256" key="1">
    <source>
        <dbReference type="SAM" id="MobiDB-lite"/>
    </source>
</evidence>
<dbReference type="EMBL" id="JBBPBM010000318">
    <property type="protein sequence ID" value="KAK8497282.1"/>
    <property type="molecule type" value="Genomic_DNA"/>
</dbReference>